<feature type="domain" description="N-acyl amino acid synthase FeeM catalytic core" evidence="1">
    <location>
        <begin position="17"/>
        <end position="172"/>
    </location>
</feature>
<dbReference type="Pfam" id="PF21926">
    <property type="entry name" value="FeeM"/>
    <property type="match status" value="1"/>
</dbReference>
<accession>A0A1G2UXX3</accession>
<sequence>MSLEVRIATSAADYRGAAELIVPAYHRKGYYPDASELRVKNEASGLQKNSVTVLLAMKDGAPEATITLRNDGPAGLSIDTHFGREVNKLRSRGYALMEFGLLATWRERPLCRYIIAFQVVALKVASSYGADVLVAAVHPDHERYFYRDVLGFRVMAGGRVKYLPEVNNAPAIGIFHSVVGLMNHRFARQ</sequence>
<dbReference type="InterPro" id="IPR054597">
    <property type="entry name" value="FeeM_cat"/>
</dbReference>
<gene>
    <name evidence="2" type="ORF">A3G05_00070</name>
</gene>
<dbReference type="AlphaFoldDB" id="A0A1G2UXX3"/>
<proteinExistence type="predicted"/>
<dbReference type="EMBL" id="MHWV01000012">
    <property type="protein sequence ID" value="OHB14172.1"/>
    <property type="molecule type" value="Genomic_DNA"/>
</dbReference>
<dbReference type="Proteomes" id="UP000178288">
    <property type="component" value="Unassembled WGS sequence"/>
</dbReference>
<evidence type="ECO:0000313" key="3">
    <source>
        <dbReference type="Proteomes" id="UP000178288"/>
    </source>
</evidence>
<reference evidence="2 3" key="1">
    <citation type="journal article" date="2016" name="Nat. Commun.">
        <title>Thousands of microbial genomes shed light on interconnected biogeochemical processes in an aquifer system.</title>
        <authorList>
            <person name="Anantharaman K."/>
            <person name="Brown C.T."/>
            <person name="Hug L.A."/>
            <person name="Sharon I."/>
            <person name="Castelle C.J."/>
            <person name="Probst A.J."/>
            <person name="Thomas B.C."/>
            <person name="Singh A."/>
            <person name="Wilkins M.J."/>
            <person name="Karaoz U."/>
            <person name="Brodie E.L."/>
            <person name="Williams K.H."/>
            <person name="Hubbard S.S."/>
            <person name="Banfield J.F."/>
        </authorList>
    </citation>
    <scope>NUCLEOTIDE SEQUENCE [LARGE SCALE GENOMIC DNA]</scope>
</reference>
<comment type="caution">
    <text evidence="2">The sequence shown here is derived from an EMBL/GenBank/DDBJ whole genome shotgun (WGS) entry which is preliminary data.</text>
</comment>
<protein>
    <recommendedName>
        <fullName evidence="1">N-acyl amino acid synthase FeeM catalytic core domain-containing protein</fullName>
    </recommendedName>
</protein>
<evidence type="ECO:0000313" key="2">
    <source>
        <dbReference type="EMBL" id="OHB14172.1"/>
    </source>
</evidence>
<organism evidence="2 3">
    <name type="scientific">Candidatus Zambryskibacteria bacterium RIFCSPLOWO2_12_FULL_45_14</name>
    <dbReference type="NCBI Taxonomy" id="1802778"/>
    <lineage>
        <taxon>Bacteria</taxon>
        <taxon>Candidatus Zambryskiibacteriota</taxon>
    </lineage>
</organism>
<evidence type="ECO:0000259" key="1">
    <source>
        <dbReference type="Pfam" id="PF21926"/>
    </source>
</evidence>
<dbReference type="Gene3D" id="3.40.630.30">
    <property type="match status" value="1"/>
</dbReference>
<name>A0A1G2UXX3_9BACT</name>